<keyword evidence="2" id="KW-1185">Reference proteome</keyword>
<dbReference type="AlphaFoldDB" id="A0A2S5DBG9"/>
<dbReference type="RefSeq" id="WP_103904265.1">
    <property type="nucleotide sequence ID" value="NZ_PQWB01000129.1"/>
</dbReference>
<protein>
    <submittedName>
        <fullName evidence="1">Uncharacterized protein</fullName>
    </submittedName>
</protein>
<gene>
    <name evidence="1" type="ORF">C2I19_19400</name>
</gene>
<evidence type="ECO:0000313" key="2">
    <source>
        <dbReference type="Proteomes" id="UP000237082"/>
    </source>
</evidence>
<dbReference type="EMBL" id="PQWB01000129">
    <property type="protein sequence ID" value="POZ60342.1"/>
    <property type="molecule type" value="Genomic_DNA"/>
</dbReference>
<evidence type="ECO:0000313" key="1">
    <source>
        <dbReference type="EMBL" id="POZ60342.1"/>
    </source>
</evidence>
<reference evidence="2" key="1">
    <citation type="submission" date="2018-02" db="EMBL/GenBank/DDBJ databases">
        <authorList>
            <person name="O'Hara-Hanley K."/>
            <person name="Soby S."/>
        </authorList>
    </citation>
    <scope>NUCLEOTIDE SEQUENCE [LARGE SCALE GENOMIC DNA]</scope>
    <source>
        <strain evidence="2">MWU14-2602</strain>
    </source>
</reference>
<name>A0A2S5DBG9_9NEIS</name>
<comment type="caution">
    <text evidence="1">The sequence shown here is derived from an EMBL/GenBank/DDBJ whole genome shotgun (WGS) entry which is preliminary data.</text>
</comment>
<dbReference type="OrthoDB" id="1488714at2"/>
<dbReference type="Proteomes" id="UP000237082">
    <property type="component" value="Unassembled WGS sequence"/>
</dbReference>
<sequence length="211" mass="24237">MWTVVNNIYLDIESLYGCYNFVIKAGEQFDWQRYTSVLVTLCCRHRQQPTRILSRSYPITQTTSQVKLPVMLPDPDKYQFELSKSYSAGPNSPHISVVLKEPTSQDVYLSSTLYRQHTLILLANMDWHRVAHVTVFASYACSPAERLYQQFQFTESDAGPQCFSADQPDPERCIVDLDIWFTYQPGEGDGWPENMQISTKAKAIDLANFSQ</sequence>
<organism evidence="1 2">
    <name type="scientific">Chromobacterium alticapitis</name>
    <dbReference type="NCBI Taxonomy" id="2073169"/>
    <lineage>
        <taxon>Bacteria</taxon>
        <taxon>Pseudomonadati</taxon>
        <taxon>Pseudomonadota</taxon>
        <taxon>Betaproteobacteria</taxon>
        <taxon>Neisseriales</taxon>
        <taxon>Chromobacteriaceae</taxon>
        <taxon>Chromobacterium</taxon>
    </lineage>
</organism>
<proteinExistence type="predicted"/>
<accession>A0A2S5DBG9</accession>